<gene>
    <name evidence="1" type="ORF">IMG5_007370</name>
</gene>
<organism evidence="1 2">
    <name type="scientific">Ichthyophthirius multifiliis</name>
    <name type="common">White spot disease agent</name>
    <name type="synonym">Ich</name>
    <dbReference type="NCBI Taxonomy" id="5932"/>
    <lineage>
        <taxon>Eukaryota</taxon>
        <taxon>Sar</taxon>
        <taxon>Alveolata</taxon>
        <taxon>Ciliophora</taxon>
        <taxon>Intramacronucleata</taxon>
        <taxon>Oligohymenophorea</taxon>
        <taxon>Hymenostomatida</taxon>
        <taxon>Ophryoglenina</taxon>
        <taxon>Ichthyophthirius</taxon>
    </lineage>
</organism>
<evidence type="ECO:0000313" key="1">
    <source>
        <dbReference type="EMBL" id="EGR34559.1"/>
    </source>
</evidence>
<reference evidence="1 2" key="1">
    <citation type="submission" date="2011-07" db="EMBL/GenBank/DDBJ databases">
        <authorList>
            <person name="Coyne R."/>
            <person name="Brami D."/>
            <person name="Johnson J."/>
            <person name="Hostetler J."/>
            <person name="Hannick L."/>
            <person name="Clark T."/>
            <person name="Cassidy-Hanley D."/>
            <person name="Inman J."/>
        </authorList>
    </citation>
    <scope>NUCLEOTIDE SEQUENCE [LARGE SCALE GENOMIC DNA]</scope>
    <source>
        <strain evidence="1 2">G5</strain>
    </source>
</reference>
<protein>
    <submittedName>
        <fullName evidence="1">Uncharacterized protein</fullName>
    </submittedName>
</protein>
<proteinExistence type="predicted"/>
<dbReference type="AlphaFoldDB" id="G0QJP5"/>
<dbReference type="RefSeq" id="XP_004039863.1">
    <property type="nucleotide sequence ID" value="XM_004039815.1"/>
</dbReference>
<dbReference type="InParanoid" id="G0QJP5"/>
<evidence type="ECO:0000313" key="2">
    <source>
        <dbReference type="Proteomes" id="UP000008983"/>
    </source>
</evidence>
<name>G0QJP5_ICHMU</name>
<sequence>MKNFNNKKNNVQALSAQNLKNQKQKQQKIIMDIKCAKQLYKIQFLNKFKNKKILFLVQNQDQRLSILIKENHFMNFLQSLGLFKQKKKKPVKKMAIQNKIQKQEISKKMKKNKKYLTLTQFYNQQIYIIHQIQTQVPHLQKQHMKHLIYTQRNTKVKKILIKFKIILDMVQYIHQKKMKINFLYKIYYNNLQKEVKRNLYVLQKLRKGINKINVFAQILIYQKNKNIFKLKNLNKSIILQLQKTQIIKFIFNI</sequence>
<accession>G0QJP5</accession>
<keyword evidence="2" id="KW-1185">Reference proteome</keyword>
<dbReference type="Proteomes" id="UP000008983">
    <property type="component" value="Unassembled WGS sequence"/>
</dbReference>
<dbReference type="GeneID" id="14910753"/>
<dbReference type="EMBL" id="GL983079">
    <property type="protein sequence ID" value="EGR34559.1"/>
    <property type="molecule type" value="Genomic_DNA"/>
</dbReference>